<gene>
    <name evidence="1" type="ORF">TIFTF001_026884</name>
</gene>
<comment type="caution">
    <text evidence="1">The sequence shown here is derived from an EMBL/GenBank/DDBJ whole genome shotgun (WGS) entry which is preliminary data.</text>
</comment>
<dbReference type="Proteomes" id="UP001187192">
    <property type="component" value="Unassembled WGS sequence"/>
</dbReference>
<name>A0AA88DM10_FICCA</name>
<reference evidence="1" key="1">
    <citation type="submission" date="2023-07" db="EMBL/GenBank/DDBJ databases">
        <title>draft genome sequence of fig (Ficus carica).</title>
        <authorList>
            <person name="Takahashi T."/>
            <person name="Nishimura K."/>
        </authorList>
    </citation>
    <scope>NUCLEOTIDE SEQUENCE</scope>
</reference>
<evidence type="ECO:0000313" key="2">
    <source>
        <dbReference type="Proteomes" id="UP001187192"/>
    </source>
</evidence>
<evidence type="ECO:0000313" key="1">
    <source>
        <dbReference type="EMBL" id="GMN57782.1"/>
    </source>
</evidence>
<keyword evidence="2" id="KW-1185">Reference proteome</keyword>
<accession>A0AA88DM10</accession>
<dbReference type="AlphaFoldDB" id="A0AA88DM10"/>
<proteinExistence type="predicted"/>
<sequence>MAGCYGGRVEQEFLLMQGLEPLFQSFRVYIKFPHRIFKIVQGTGNFLHTCIPEYDNLLSCLDGMIDQERMTISPTTPWLCTTVSNLPAMLDARLWRDDTADYEIWRLNSVVTTRRCANNKLDVTNNNLVDYDDGYESDDEIDDMIL</sequence>
<organism evidence="1 2">
    <name type="scientific">Ficus carica</name>
    <name type="common">Common fig</name>
    <dbReference type="NCBI Taxonomy" id="3494"/>
    <lineage>
        <taxon>Eukaryota</taxon>
        <taxon>Viridiplantae</taxon>
        <taxon>Streptophyta</taxon>
        <taxon>Embryophyta</taxon>
        <taxon>Tracheophyta</taxon>
        <taxon>Spermatophyta</taxon>
        <taxon>Magnoliopsida</taxon>
        <taxon>eudicotyledons</taxon>
        <taxon>Gunneridae</taxon>
        <taxon>Pentapetalae</taxon>
        <taxon>rosids</taxon>
        <taxon>fabids</taxon>
        <taxon>Rosales</taxon>
        <taxon>Moraceae</taxon>
        <taxon>Ficeae</taxon>
        <taxon>Ficus</taxon>
    </lineage>
</organism>
<dbReference type="EMBL" id="BTGU01000072">
    <property type="protein sequence ID" value="GMN57782.1"/>
    <property type="molecule type" value="Genomic_DNA"/>
</dbReference>
<protein>
    <submittedName>
        <fullName evidence="1">Uncharacterized protein</fullName>
    </submittedName>
</protein>